<name>A0A6J6WQU5_9ZZZZ</name>
<reference evidence="1" key="1">
    <citation type="submission" date="2020-05" db="EMBL/GenBank/DDBJ databases">
        <authorList>
            <person name="Chiriac C."/>
            <person name="Salcher M."/>
            <person name="Ghai R."/>
            <person name="Kavagutti S V."/>
        </authorList>
    </citation>
    <scope>NUCLEOTIDE SEQUENCE</scope>
</reference>
<dbReference type="AlphaFoldDB" id="A0A6J6WQU5"/>
<sequence>MLLPEDDYPVHQTVAPLAVTMNGHPNAYDRFFFNGVHEDYYFALALGLYPNRGVIDAAFSVLQNGRQHSVFTSDALAGRVTQVGPITIEIVEPMRVNRITVDAPEQGLRAELLYTQATATIEEPRQTMYDGPRIFMDVTRATQLGTWTGWIESPEGRIVFDGTTSGTKDRSWGIRPVGEPLPGAPSTRVPQLCFFWAPLLTPAGGRHVMSFQDGEGHHLHHSGGQLPLVGCGDAVPTEGELAFTWRPGTRWMDRGSMTSGAETYDLEPIARFHMRGVGYGHPTYGHGKWHGGPVTAGESLTLSELDPLDYPNIHVQHIVRVNGTEGGLGVVEQLVIGPYAPAGLIGLLDGVS</sequence>
<proteinExistence type="predicted"/>
<protein>
    <submittedName>
        <fullName evidence="1">Unannotated protein</fullName>
    </submittedName>
</protein>
<evidence type="ECO:0000313" key="1">
    <source>
        <dbReference type="EMBL" id="CAB4787651.1"/>
    </source>
</evidence>
<organism evidence="1">
    <name type="scientific">freshwater metagenome</name>
    <dbReference type="NCBI Taxonomy" id="449393"/>
    <lineage>
        <taxon>unclassified sequences</taxon>
        <taxon>metagenomes</taxon>
        <taxon>ecological metagenomes</taxon>
    </lineage>
</organism>
<accession>A0A6J6WQU5</accession>
<gene>
    <name evidence="1" type="ORF">UFOPK2958_00929</name>
</gene>
<dbReference type="EMBL" id="CAFAAB010000104">
    <property type="protein sequence ID" value="CAB4787651.1"/>
    <property type="molecule type" value="Genomic_DNA"/>
</dbReference>